<name>K0RHJ6_THAOC</name>
<reference evidence="1 2" key="1">
    <citation type="journal article" date="2012" name="Genome Biol.">
        <title>Genome and low-iron response of an oceanic diatom adapted to chronic iron limitation.</title>
        <authorList>
            <person name="Lommer M."/>
            <person name="Specht M."/>
            <person name="Roy A.S."/>
            <person name="Kraemer L."/>
            <person name="Andreson R."/>
            <person name="Gutowska M.A."/>
            <person name="Wolf J."/>
            <person name="Bergner S.V."/>
            <person name="Schilhabel M.B."/>
            <person name="Klostermeier U.C."/>
            <person name="Beiko R.G."/>
            <person name="Rosenstiel P."/>
            <person name="Hippler M."/>
            <person name="Laroche J."/>
        </authorList>
    </citation>
    <scope>NUCLEOTIDE SEQUENCE [LARGE SCALE GENOMIC DNA]</scope>
    <source>
        <strain evidence="1 2">CCMP1005</strain>
    </source>
</reference>
<dbReference type="EMBL" id="AGNL01041114">
    <property type="protein sequence ID" value="EJK51734.1"/>
    <property type="molecule type" value="Genomic_DNA"/>
</dbReference>
<evidence type="ECO:0000313" key="1">
    <source>
        <dbReference type="EMBL" id="EJK51734.1"/>
    </source>
</evidence>
<evidence type="ECO:0000313" key="2">
    <source>
        <dbReference type="Proteomes" id="UP000266841"/>
    </source>
</evidence>
<comment type="caution">
    <text evidence="1">The sequence shown here is derived from an EMBL/GenBank/DDBJ whole genome shotgun (WGS) entry which is preliminary data.</text>
</comment>
<accession>K0RHJ6</accession>
<dbReference type="Proteomes" id="UP000266841">
    <property type="component" value="Unassembled WGS sequence"/>
</dbReference>
<sequence length="99" mass="11281">MIASAISRRSCRAAGGGKPSFATYFPVDYLPHDVLRPDEPTTDFRERYLLDATPYKRSEDDGITLRNPRNNAIPLASAEMDSFDIILLSQQFWPLKWAF</sequence>
<proteinExistence type="predicted"/>
<keyword evidence="2" id="KW-1185">Reference proteome</keyword>
<dbReference type="AlphaFoldDB" id="K0RHJ6"/>
<protein>
    <submittedName>
        <fullName evidence="1">Uncharacterized protein</fullName>
    </submittedName>
</protein>
<gene>
    <name evidence="1" type="ORF">THAOC_29070</name>
</gene>
<organism evidence="1 2">
    <name type="scientific">Thalassiosira oceanica</name>
    <name type="common">Marine diatom</name>
    <dbReference type="NCBI Taxonomy" id="159749"/>
    <lineage>
        <taxon>Eukaryota</taxon>
        <taxon>Sar</taxon>
        <taxon>Stramenopiles</taxon>
        <taxon>Ochrophyta</taxon>
        <taxon>Bacillariophyta</taxon>
        <taxon>Coscinodiscophyceae</taxon>
        <taxon>Thalassiosirophycidae</taxon>
        <taxon>Thalassiosirales</taxon>
        <taxon>Thalassiosiraceae</taxon>
        <taxon>Thalassiosira</taxon>
    </lineage>
</organism>